<proteinExistence type="predicted"/>
<evidence type="ECO:0000313" key="2">
    <source>
        <dbReference type="EMBL" id="MBO9204955.1"/>
    </source>
</evidence>
<evidence type="ECO:0000313" key="3">
    <source>
        <dbReference type="Proteomes" id="UP000677244"/>
    </source>
</evidence>
<protein>
    <recommendedName>
        <fullName evidence="4">DUF1425 domain-containing protein</fullName>
    </recommendedName>
</protein>
<accession>A0ABS3Z5K9</accession>
<keyword evidence="1" id="KW-0812">Transmembrane</keyword>
<name>A0ABS3Z5K9_9BACT</name>
<dbReference type="Proteomes" id="UP000677244">
    <property type="component" value="Unassembled WGS sequence"/>
</dbReference>
<organism evidence="2 3">
    <name type="scientific">Niastella soli</name>
    <dbReference type="NCBI Taxonomy" id="2821487"/>
    <lineage>
        <taxon>Bacteria</taxon>
        <taxon>Pseudomonadati</taxon>
        <taxon>Bacteroidota</taxon>
        <taxon>Chitinophagia</taxon>
        <taxon>Chitinophagales</taxon>
        <taxon>Chitinophagaceae</taxon>
        <taxon>Niastella</taxon>
    </lineage>
</organism>
<feature type="transmembrane region" description="Helical" evidence="1">
    <location>
        <begin position="21"/>
        <end position="38"/>
    </location>
</feature>
<keyword evidence="1" id="KW-1133">Transmembrane helix</keyword>
<sequence>MKKPDIPGKEANTASKKSLRWIILIPFVIVLGVLAAVVRGGESSDAINIINTGKQGADASDAKVKKMVRENIMTYVKVESNDYEYKNLGGISGLKITVINPTDYMLNRVRVKVTYIKANGGTWDTKTKDFYGIRPKSAETLKMPDSKRGTSVKYEIITIKSKDLGL</sequence>
<evidence type="ECO:0000256" key="1">
    <source>
        <dbReference type="SAM" id="Phobius"/>
    </source>
</evidence>
<reference evidence="2 3" key="1">
    <citation type="submission" date="2021-03" db="EMBL/GenBank/DDBJ databases">
        <title>Assistant Professor.</title>
        <authorList>
            <person name="Huq M.A."/>
        </authorList>
    </citation>
    <scope>NUCLEOTIDE SEQUENCE [LARGE SCALE GENOMIC DNA]</scope>
    <source>
        <strain evidence="2 3">MAH-29</strain>
    </source>
</reference>
<dbReference type="EMBL" id="JAGHKO010000017">
    <property type="protein sequence ID" value="MBO9204955.1"/>
    <property type="molecule type" value="Genomic_DNA"/>
</dbReference>
<keyword evidence="1" id="KW-0472">Membrane</keyword>
<evidence type="ECO:0008006" key="4">
    <source>
        <dbReference type="Google" id="ProtNLM"/>
    </source>
</evidence>
<dbReference type="RefSeq" id="WP_209144043.1">
    <property type="nucleotide sequence ID" value="NZ_JAGHKO010000017.1"/>
</dbReference>
<keyword evidence="3" id="KW-1185">Reference proteome</keyword>
<comment type="caution">
    <text evidence="2">The sequence shown here is derived from an EMBL/GenBank/DDBJ whole genome shotgun (WGS) entry which is preliminary data.</text>
</comment>
<gene>
    <name evidence="2" type="ORF">J7I42_32010</name>
</gene>